<proteinExistence type="predicted"/>
<gene>
    <name evidence="3" type="ORF">D5R93_07265</name>
</gene>
<dbReference type="Pfam" id="PF08667">
    <property type="entry name" value="BetR"/>
    <property type="match status" value="1"/>
</dbReference>
<feature type="domain" description="HTH cro/C1-type" evidence="2">
    <location>
        <begin position="128"/>
        <end position="174"/>
    </location>
</feature>
<evidence type="ECO:0000313" key="4">
    <source>
        <dbReference type="Proteomes" id="UP000273001"/>
    </source>
</evidence>
<protein>
    <submittedName>
        <fullName evidence="3">XRE family transcriptional regulator</fullName>
    </submittedName>
</protein>
<dbReference type="CDD" id="cd00093">
    <property type="entry name" value="HTH_XRE"/>
    <property type="match status" value="1"/>
</dbReference>
<dbReference type="PROSITE" id="PS50943">
    <property type="entry name" value="HTH_CROC1"/>
    <property type="match status" value="1"/>
</dbReference>
<dbReference type="SUPFAM" id="SSF47413">
    <property type="entry name" value="lambda repressor-like DNA-binding domains"/>
    <property type="match status" value="1"/>
</dbReference>
<name>A0ABM6Z3M5_9ACTO</name>
<evidence type="ECO:0000259" key="2">
    <source>
        <dbReference type="PROSITE" id="PS50943"/>
    </source>
</evidence>
<dbReference type="InterPro" id="IPR010982">
    <property type="entry name" value="Lambda_DNA-bd_dom_sf"/>
</dbReference>
<reference evidence="3 4" key="1">
    <citation type="submission" date="2018-09" db="EMBL/GenBank/DDBJ databases">
        <authorList>
            <person name="Li J."/>
        </authorList>
    </citation>
    <scope>NUCLEOTIDE SEQUENCE [LARGE SCALE GENOMIC DNA]</scope>
    <source>
        <strain evidence="3 4">2129</strain>
    </source>
</reference>
<dbReference type="InterPro" id="IPR001387">
    <property type="entry name" value="Cro/C1-type_HTH"/>
</dbReference>
<accession>A0ABM6Z3M5</accession>
<dbReference type="Proteomes" id="UP000273001">
    <property type="component" value="Chromosome"/>
</dbReference>
<evidence type="ECO:0000313" key="3">
    <source>
        <dbReference type="EMBL" id="AYD89873.1"/>
    </source>
</evidence>
<sequence>MTDLWAVTGFTPDGDVDDSGGTEPWGEDSMVPAPEQDVPGGPELAVRRWGTQSPGDSRFPGGAESLGGIEPPEGVEGGQDAEETGMARALEAPWARGRRRRAGRGTGTESGLSQVVAGNIRLEAARVGVTQAELARFLGMSRSAVSLRFTGKVDWRVGEVGQVAWYLNLPATDLFVRPRGARRDLSW</sequence>
<dbReference type="InterPro" id="IPR013975">
    <property type="entry name" value="Tscrpt_reg_BetR_N"/>
</dbReference>
<dbReference type="Gene3D" id="1.10.260.40">
    <property type="entry name" value="lambda repressor-like DNA-binding domains"/>
    <property type="match status" value="1"/>
</dbReference>
<keyword evidence="4" id="KW-1185">Reference proteome</keyword>
<feature type="region of interest" description="Disordered" evidence="1">
    <location>
        <begin position="1"/>
        <end position="110"/>
    </location>
</feature>
<dbReference type="EMBL" id="CP032514">
    <property type="protein sequence ID" value="AYD89873.1"/>
    <property type="molecule type" value="Genomic_DNA"/>
</dbReference>
<evidence type="ECO:0000256" key="1">
    <source>
        <dbReference type="SAM" id="MobiDB-lite"/>
    </source>
</evidence>
<organism evidence="3 4">
    <name type="scientific">Actinomyces lilanjuaniae</name>
    <dbReference type="NCBI Taxonomy" id="2321394"/>
    <lineage>
        <taxon>Bacteria</taxon>
        <taxon>Bacillati</taxon>
        <taxon>Actinomycetota</taxon>
        <taxon>Actinomycetes</taxon>
        <taxon>Actinomycetales</taxon>
        <taxon>Actinomycetaceae</taxon>
        <taxon>Actinomyces</taxon>
    </lineage>
</organism>